<keyword evidence="3" id="KW-0238">DNA-binding</keyword>
<dbReference type="PANTHER" id="PTHR34397:SF5">
    <property type="entry name" value="TF-B3 DOMAIN-CONTAINING PROTEIN"/>
    <property type="match status" value="1"/>
</dbReference>
<name>A0A5J9SZR5_9POAL</name>
<accession>A0A5J9SZR5</accession>
<dbReference type="Gramene" id="TVU04021">
    <property type="protein sequence ID" value="TVU04021"/>
    <property type="gene ID" value="EJB05_50438"/>
</dbReference>
<proteinExistence type="predicted"/>
<comment type="caution">
    <text evidence="8">The sequence shown here is derived from an EMBL/GenBank/DDBJ whole genome shotgun (WGS) entry which is preliminary data.</text>
</comment>
<evidence type="ECO:0000256" key="6">
    <source>
        <dbReference type="SAM" id="MobiDB-lite"/>
    </source>
</evidence>
<feature type="region of interest" description="Disordered" evidence="6">
    <location>
        <begin position="1"/>
        <end position="79"/>
    </location>
</feature>
<dbReference type="PANTHER" id="PTHR34397">
    <property type="entry name" value="OS05G0237600 PROTEIN"/>
    <property type="match status" value="1"/>
</dbReference>
<reference evidence="8 9" key="1">
    <citation type="journal article" date="2019" name="Sci. Rep.">
        <title>A high-quality genome of Eragrostis curvula grass provides insights into Poaceae evolution and supports new strategies to enhance forage quality.</title>
        <authorList>
            <person name="Carballo J."/>
            <person name="Santos B.A.C.M."/>
            <person name="Zappacosta D."/>
            <person name="Garbus I."/>
            <person name="Selva J.P."/>
            <person name="Gallo C.A."/>
            <person name="Diaz A."/>
            <person name="Albertini E."/>
            <person name="Caccamo M."/>
            <person name="Echenique V."/>
        </authorList>
    </citation>
    <scope>NUCLEOTIDE SEQUENCE [LARGE SCALE GENOMIC DNA]</scope>
    <source>
        <strain evidence="9">cv. Victoria</strain>
        <tissue evidence="8">Leaf</tissue>
    </source>
</reference>
<keyword evidence="4" id="KW-0804">Transcription</keyword>
<dbReference type="Proteomes" id="UP000324897">
    <property type="component" value="Unassembled WGS sequence"/>
</dbReference>
<evidence type="ECO:0000256" key="2">
    <source>
        <dbReference type="ARBA" id="ARBA00023015"/>
    </source>
</evidence>
<dbReference type="Gene3D" id="2.40.330.10">
    <property type="entry name" value="DNA-binding pseudobarrel domain"/>
    <property type="match status" value="1"/>
</dbReference>
<evidence type="ECO:0000256" key="5">
    <source>
        <dbReference type="ARBA" id="ARBA00023242"/>
    </source>
</evidence>
<evidence type="ECO:0000256" key="3">
    <source>
        <dbReference type="ARBA" id="ARBA00023125"/>
    </source>
</evidence>
<dbReference type="InterPro" id="IPR015300">
    <property type="entry name" value="DNA-bd_pseudobarrel_sf"/>
</dbReference>
<dbReference type="GO" id="GO:0005634">
    <property type="term" value="C:nucleus"/>
    <property type="evidence" value="ECO:0007669"/>
    <property type="project" value="UniProtKB-SubCell"/>
</dbReference>
<dbReference type="AlphaFoldDB" id="A0A5J9SZR5"/>
<dbReference type="CDD" id="cd10017">
    <property type="entry name" value="B3_DNA"/>
    <property type="match status" value="1"/>
</dbReference>
<keyword evidence="2" id="KW-0805">Transcription regulation</keyword>
<evidence type="ECO:0000313" key="8">
    <source>
        <dbReference type="EMBL" id="TVU04021.1"/>
    </source>
</evidence>
<protein>
    <recommendedName>
        <fullName evidence="7">TF-B3 domain-containing protein</fullName>
    </recommendedName>
</protein>
<keyword evidence="5" id="KW-0539">Nucleus</keyword>
<dbReference type="GO" id="GO:0003677">
    <property type="term" value="F:DNA binding"/>
    <property type="evidence" value="ECO:0007669"/>
    <property type="project" value="UniProtKB-KW"/>
</dbReference>
<dbReference type="OrthoDB" id="668702at2759"/>
<evidence type="ECO:0000256" key="1">
    <source>
        <dbReference type="ARBA" id="ARBA00004123"/>
    </source>
</evidence>
<organism evidence="8 9">
    <name type="scientific">Eragrostis curvula</name>
    <name type="common">weeping love grass</name>
    <dbReference type="NCBI Taxonomy" id="38414"/>
    <lineage>
        <taxon>Eukaryota</taxon>
        <taxon>Viridiplantae</taxon>
        <taxon>Streptophyta</taxon>
        <taxon>Embryophyta</taxon>
        <taxon>Tracheophyta</taxon>
        <taxon>Spermatophyta</taxon>
        <taxon>Magnoliopsida</taxon>
        <taxon>Liliopsida</taxon>
        <taxon>Poales</taxon>
        <taxon>Poaceae</taxon>
        <taxon>PACMAD clade</taxon>
        <taxon>Chloridoideae</taxon>
        <taxon>Eragrostideae</taxon>
        <taxon>Eragrostidinae</taxon>
        <taxon>Eragrostis</taxon>
    </lineage>
</organism>
<dbReference type="SUPFAM" id="SSF101936">
    <property type="entry name" value="DNA-binding pseudobarrel domain"/>
    <property type="match status" value="1"/>
</dbReference>
<gene>
    <name evidence="8" type="ORF">EJB05_50438</name>
</gene>
<feature type="domain" description="TF-B3" evidence="7">
    <location>
        <begin position="286"/>
        <end position="407"/>
    </location>
</feature>
<feature type="region of interest" description="Disordered" evidence="6">
    <location>
        <begin position="144"/>
        <end position="169"/>
    </location>
</feature>
<evidence type="ECO:0000259" key="7">
    <source>
        <dbReference type="PROSITE" id="PS50863"/>
    </source>
</evidence>
<dbReference type="EMBL" id="RWGY01000113">
    <property type="protein sequence ID" value="TVU04021.1"/>
    <property type="molecule type" value="Genomic_DNA"/>
</dbReference>
<sequence>MGPAMKKDPLAFFPSSSSPPSKTPPPPPHRRPHLPLPPPPPLHLRSSLPPLPPPPWGTHSLLIPPGQGTPIPPPAAIPASAAIPSLPEASRSTRGGGDHLVVRTGDCDLAGVPPELLPPKKRVVRHHPYAAAWAIQEMAAMASRGGMEEEKDGLPRAGADQAAHPLRPQPPFPLSDGLSHDVLCYNVLSNCLLGLKALFVLLDRWPVPKPLWCHRGGDDLVVRTRDCDLAGVPPKKRVVRHHPYAAAWAIQEMAAMASRGGMEEEKDGLRAELLRLRISRPAQVLTKPLTLSDRSRDMARLVLPERLVRASPLLGMLTDAERRLVLGPGGLPVPAFDRLGRAYRMTLRRDPSARTYLLRGQWTLFVSRHDMSDGDAVQLLAFRPSAWQARLHKHGEGGLGMAMLHCPKSNAHPCCCWTNRERDAADALLLLVATTPSSSSCRLSTAATAGNGFETTTPVSSQLGVR</sequence>
<dbReference type="PROSITE" id="PS50863">
    <property type="entry name" value="B3"/>
    <property type="match status" value="1"/>
</dbReference>
<keyword evidence="9" id="KW-1185">Reference proteome</keyword>
<feature type="non-terminal residue" evidence="8">
    <location>
        <position position="1"/>
    </location>
</feature>
<dbReference type="InterPro" id="IPR003340">
    <property type="entry name" value="B3_DNA-bd"/>
</dbReference>
<evidence type="ECO:0000313" key="9">
    <source>
        <dbReference type="Proteomes" id="UP000324897"/>
    </source>
</evidence>
<evidence type="ECO:0000256" key="4">
    <source>
        <dbReference type="ARBA" id="ARBA00023163"/>
    </source>
</evidence>
<comment type="subcellular location">
    <subcellularLocation>
        <location evidence="1">Nucleus</location>
    </subcellularLocation>
</comment>